<dbReference type="Pfam" id="PF13817">
    <property type="entry name" value="DDE_Tnp_IS66_C"/>
    <property type="match status" value="1"/>
</dbReference>
<feature type="domain" description="Transposase IS66 central" evidence="1">
    <location>
        <begin position="2"/>
        <end position="222"/>
    </location>
</feature>
<proteinExistence type="predicted"/>
<feature type="domain" description="Transposase IS66 C-terminal" evidence="2">
    <location>
        <begin position="230"/>
        <end position="268"/>
    </location>
</feature>
<keyword evidence="4" id="KW-1185">Reference proteome</keyword>
<dbReference type="Pfam" id="PF03050">
    <property type="entry name" value="DDE_Tnp_IS66"/>
    <property type="match status" value="1"/>
</dbReference>
<evidence type="ECO:0000313" key="3">
    <source>
        <dbReference type="EMBL" id="CCG42290.1"/>
    </source>
</evidence>
<sequence length="278" mass="31375">MSSSLLFADDTPVPVLDPGRGRTKTGRFWVYTRDQRGWAGKDPPASVYLFEPDRKAKRPQTHLADFKGVLQVDGYAGFETLTARKEVTLAACWSHTRRYFYDVAKSTESPIALEALRRISELYAIEKKVRGHPPPHRLAVRQQESKPLILELRLWLDTQLPLVPAQSPLADAIRYALARWPALTRFLDDGRIELDTNPVERAIRPVALGRKNHLFAGSEGGGGRWAILGSLIETCKMNDVEPYAYLADILTRMLNGHPVNRLDKLLPWAWKAAQNVNT</sequence>
<dbReference type="NCBIfam" id="NF033517">
    <property type="entry name" value="transpos_IS66"/>
    <property type="match status" value="1"/>
</dbReference>
<dbReference type="STRING" id="1150626.PHAMO_350001"/>
<dbReference type="eggNOG" id="COG4974">
    <property type="taxonomic scope" value="Bacteria"/>
</dbReference>
<dbReference type="AlphaFoldDB" id="H8FVA2"/>
<organism evidence="3 4">
    <name type="scientific">Magnetospirillum molischianum DSM 120</name>
    <dbReference type="NCBI Taxonomy" id="1150626"/>
    <lineage>
        <taxon>Bacteria</taxon>
        <taxon>Pseudomonadati</taxon>
        <taxon>Pseudomonadota</taxon>
        <taxon>Alphaproteobacteria</taxon>
        <taxon>Rhodospirillales</taxon>
        <taxon>Rhodospirillaceae</taxon>
        <taxon>Magnetospirillum</taxon>
    </lineage>
</organism>
<accession>H8FVA2</accession>
<evidence type="ECO:0000259" key="2">
    <source>
        <dbReference type="Pfam" id="PF13817"/>
    </source>
</evidence>
<evidence type="ECO:0000313" key="4">
    <source>
        <dbReference type="Proteomes" id="UP000004169"/>
    </source>
</evidence>
<dbReference type="PANTHER" id="PTHR33678:SF1">
    <property type="entry name" value="BLL1576 PROTEIN"/>
    <property type="match status" value="1"/>
</dbReference>
<dbReference type="InterPro" id="IPR004291">
    <property type="entry name" value="Transposase_IS66_central"/>
</dbReference>
<reference evidence="3 4" key="1">
    <citation type="journal article" date="2012" name="J. Bacteriol.">
        <title>Draft Genome Sequence of the Purple Photosynthetic Bacterium Phaeospirillum molischianum DSM120, a Particularly Versatile Bacterium.</title>
        <authorList>
            <person name="Duquesne K."/>
            <person name="Prima V."/>
            <person name="Ji B."/>
            <person name="Rouy Z."/>
            <person name="Medigue C."/>
            <person name="Talla E."/>
            <person name="Sturgis J.N."/>
        </authorList>
    </citation>
    <scope>NUCLEOTIDE SEQUENCE [LARGE SCALE GENOMIC DNA]</scope>
    <source>
        <strain evidence="4">DSM120</strain>
    </source>
</reference>
<dbReference type="InterPro" id="IPR052344">
    <property type="entry name" value="Transposase-related"/>
</dbReference>
<dbReference type="Proteomes" id="UP000004169">
    <property type="component" value="Unassembled WGS sequence"/>
</dbReference>
<dbReference type="PANTHER" id="PTHR33678">
    <property type="entry name" value="BLL1576 PROTEIN"/>
    <property type="match status" value="1"/>
</dbReference>
<evidence type="ECO:0000259" key="1">
    <source>
        <dbReference type="Pfam" id="PF03050"/>
    </source>
</evidence>
<dbReference type="EMBL" id="CAHP01000029">
    <property type="protein sequence ID" value="CCG42290.1"/>
    <property type="molecule type" value="Genomic_DNA"/>
</dbReference>
<protein>
    <submittedName>
        <fullName evidence="3">Transposase</fullName>
    </submittedName>
</protein>
<gene>
    <name evidence="3" type="ORF">PHAMO_350001</name>
</gene>
<comment type="caution">
    <text evidence="3">The sequence shown here is derived from an EMBL/GenBank/DDBJ whole genome shotgun (WGS) entry which is preliminary data.</text>
</comment>
<name>H8FVA2_MAGML</name>
<dbReference type="InterPro" id="IPR039552">
    <property type="entry name" value="IS66_C"/>
</dbReference>